<dbReference type="InterPro" id="IPR036236">
    <property type="entry name" value="Znf_C2H2_sf"/>
</dbReference>
<dbReference type="Gene3D" id="3.30.160.60">
    <property type="entry name" value="Classic Zinc Finger"/>
    <property type="match status" value="3"/>
</dbReference>
<dbReference type="SMART" id="SM00355">
    <property type="entry name" value="ZnF_C2H2"/>
    <property type="match status" value="3"/>
</dbReference>
<dbReference type="Pfam" id="PF13894">
    <property type="entry name" value="zf-C2H2_4"/>
    <property type="match status" value="1"/>
</dbReference>
<dbReference type="FunFam" id="3.30.160.60:FF:000260">
    <property type="entry name" value="Spalt-like transcription factor 1"/>
    <property type="match status" value="1"/>
</dbReference>
<proteinExistence type="predicted"/>
<keyword evidence="1" id="KW-0479">Metal-binding</keyword>
<sequence>MSRKLYQYMPALSVVGDPATVPPVVVRRGQQDKGRKRYQCRYCPYSTACFAHVTKHERTHTGEKPFRCTVCSKSFSEKSNQRAHMRTHTGEKPYWCCICPRRFTNRSSLQAHMKTHYRQPQRGYYDQSLV</sequence>
<dbReference type="GO" id="GO:0000981">
    <property type="term" value="F:DNA-binding transcription factor activity, RNA polymerase II-specific"/>
    <property type="evidence" value="ECO:0007669"/>
    <property type="project" value="TreeGrafter"/>
</dbReference>
<dbReference type="GO" id="GO:0000978">
    <property type="term" value="F:RNA polymerase II cis-regulatory region sequence-specific DNA binding"/>
    <property type="evidence" value="ECO:0007669"/>
    <property type="project" value="TreeGrafter"/>
</dbReference>
<evidence type="ECO:0000256" key="4">
    <source>
        <dbReference type="PROSITE-ProRule" id="PRU00042"/>
    </source>
</evidence>
<evidence type="ECO:0000256" key="3">
    <source>
        <dbReference type="ARBA" id="ARBA00022833"/>
    </source>
</evidence>
<keyword evidence="7" id="KW-1185">Reference proteome</keyword>
<dbReference type="PANTHER" id="PTHR23235:SF120">
    <property type="entry name" value="KRUPPEL-LIKE FACTOR 15"/>
    <property type="match status" value="1"/>
</dbReference>
<dbReference type="PROSITE" id="PS50157">
    <property type="entry name" value="ZINC_FINGER_C2H2_2"/>
    <property type="match status" value="3"/>
</dbReference>
<feature type="domain" description="C2H2-type" evidence="5">
    <location>
        <begin position="94"/>
        <end position="121"/>
    </location>
</feature>
<reference evidence="6 7" key="1">
    <citation type="journal article" date="2023" name="Arcadia Sci">
        <title>De novo assembly of a long-read Amblyomma americanum tick genome.</title>
        <authorList>
            <person name="Chou S."/>
            <person name="Poskanzer K.E."/>
            <person name="Rollins M."/>
            <person name="Thuy-Boun P.S."/>
        </authorList>
    </citation>
    <scope>NUCLEOTIDE SEQUENCE [LARGE SCALE GENOMIC DNA]</scope>
    <source>
        <strain evidence="6">F_SG_1</strain>
        <tissue evidence="6">Salivary glands</tissue>
    </source>
</reference>
<keyword evidence="3" id="KW-0862">Zinc</keyword>
<evidence type="ECO:0000256" key="1">
    <source>
        <dbReference type="ARBA" id="ARBA00022723"/>
    </source>
</evidence>
<dbReference type="InterPro" id="IPR013087">
    <property type="entry name" value="Znf_C2H2_type"/>
</dbReference>
<dbReference type="SUPFAM" id="SSF57667">
    <property type="entry name" value="beta-beta-alpha zinc fingers"/>
    <property type="match status" value="2"/>
</dbReference>
<dbReference type="FunFam" id="3.30.160.60:FF:002343">
    <property type="entry name" value="Zinc finger protein 33A"/>
    <property type="match status" value="1"/>
</dbReference>
<dbReference type="PANTHER" id="PTHR23235">
    <property type="entry name" value="KRUEPPEL-LIKE TRANSCRIPTION FACTOR"/>
    <property type="match status" value="1"/>
</dbReference>
<evidence type="ECO:0000256" key="2">
    <source>
        <dbReference type="ARBA" id="ARBA00022771"/>
    </source>
</evidence>
<dbReference type="GO" id="GO:0008270">
    <property type="term" value="F:zinc ion binding"/>
    <property type="evidence" value="ECO:0007669"/>
    <property type="project" value="UniProtKB-KW"/>
</dbReference>
<feature type="domain" description="C2H2-type" evidence="5">
    <location>
        <begin position="66"/>
        <end position="93"/>
    </location>
</feature>
<name>A0AAQ4D7B9_AMBAM</name>
<evidence type="ECO:0000313" key="7">
    <source>
        <dbReference type="Proteomes" id="UP001321473"/>
    </source>
</evidence>
<evidence type="ECO:0000259" key="5">
    <source>
        <dbReference type="PROSITE" id="PS50157"/>
    </source>
</evidence>
<gene>
    <name evidence="6" type="ORF">V5799_004008</name>
</gene>
<dbReference type="Pfam" id="PF00096">
    <property type="entry name" value="zf-C2H2"/>
    <property type="match status" value="1"/>
</dbReference>
<dbReference type="EMBL" id="JARKHS020034202">
    <property type="protein sequence ID" value="KAK8758359.1"/>
    <property type="molecule type" value="Genomic_DNA"/>
</dbReference>
<protein>
    <recommendedName>
        <fullName evidence="5">C2H2-type domain-containing protein</fullName>
    </recommendedName>
</protein>
<dbReference type="Proteomes" id="UP001321473">
    <property type="component" value="Unassembled WGS sequence"/>
</dbReference>
<organism evidence="6 7">
    <name type="scientific">Amblyomma americanum</name>
    <name type="common">Lone star tick</name>
    <dbReference type="NCBI Taxonomy" id="6943"/>
    <lineage>
        <taxon>Eukaryota</taxon>
        <taxon>Metazoa</taxon>
        <taxon>Ecdysozoa</taxon>
        <taxon>Arthropoda</taxon>
        <taxon>Chelicerata</taxon>
        <taxon>Arachnida</taxon>
        <taxon>Acari</taxon>
        <taxon>Parasitiformes</taxon>
        <taxon>Ixodida</taxon>
        <taxon>Ixodoidea</taxon>
        <taxon>Ixodidae</taxon>
        <taxon>Amblyomminae</taxon>
        <taxon>Amblyomma</taxon>
    </lineage>
</organism>
<dbReference type="AlphaFoldDB" id="A0AAQ4D7B9"/>
<keyword evidence="2 4" id="KW-0863">Zinc-finger</keyword>
<feature type="domain" description="C2H2-type" evidence="5">
    <location>
        <begin position="38"/>
        <end position="65"/>
    </location>
</feature>
<comment type="caution">
    <text evidence="6">The sequence shown here is derived from an EMBL/GenBank/DDBJ whole genome shotgun (WGS) entry which is preliminary data.</text>
</comment>
<dbReference type="PROSITE" id="PS00028">
    <property type="entry name" value="ZINC_FINGER_C2H2_1"/>
    <property type="match status" value="2"/>
</dbReference>
<accession>A0AAQ4D7B9</accession>
<evidence type="ECO:0000313" key="6">
    <source>
        <dbReference type="EMBL" id="KAK8758359.1"/>
    </source>
</evidence>